<dbReference type="SMART" id="SM00825">
    <property type="entry name" value="PKS_KS"/>
    <property type="match status" value="1"/>
</dbReference>
<dbReference type="Pfam" id="PF02801">
    <property type="entry name" value="Ketoacyl-synt_C"/>
    <property type="match status" value="1"/>
</dbReference>
<evidence type="ECO:0000256" key="3">
    <source>
        <dbReference type="ARBA" id="ARBA00022450"/>
    </source>
</evidence>
<gene>
    <name evidence="23" type="ORF">I8748_06440</name>
</gene>
<dbReference type="InterPro" id="IPR006162">
    <property type="entry name" value="Ppantetheine_attach_site"/>
</dbReference>
<dbReference type="InterPro" id="IPR001227">
    <property type="entry name" value="Ac_transferase_dom_sf"/>
</dbReference>
<dbReference type="PROSITE" id="PS50075">
    <property type="entry name" value="CARRIER"/>
    <property type="match status" value="1"/>
</dbReference>
<keyword evidence="8" id="KW-0560">Oxidoreductase</keyword>
<evidence type="ECO:0000313" key="24">
    <source>
        <dbReference type="Proteomes" id="UP000632766"/>
    </source>
</evidence>
<dbReference type="GO" id="GO:0016491">
    <property type="term" value="F:oxidoreductase activity"/>
    <property type="evidence" value="ECO:0007669"/>
    <property type="project" value="UniProtKB-KW"/>
</dbReference>
<comment type="catalytic activity">
    <reaction evidence="14">
        <text>icosanoyl-[(phenol)carboxyphthiodiolenone synthase] + 2 (S)-methylmalonyl-CoA + 3 malonyl-CoA + 5 NADPH + 10 H(+) = C32-carboxyphthiodiolenone-[(phenol)carboxyphthiodiolenone synthase] + 5 CO2 + 5 NADP(+) + 5 CoA + 2 H2O</text>
        <dbReference type="Rhea" id="RHEA:57748"/>
        <dbReference type="Rhea" id="RHEA-COMP:14985"/>
        <dbReference type="Rhea" id="RHEA-COMP:14986"/>
        <dbReference type="ChEBI" id="CHEBI:15377"/>
        <dbReference type="ChEBI" id="CHEBI:15378"/>
        <dbReference type="ChEBI" id="CHEBI:16526"/>
        <dbReference type="ChEBI" id="CHEBI:57287"/>
        <dbReference type="ChEBI" id="CHEBI:57327"/>
        <dbReference type="ChEBI" id="CHEBI:57384"/>
        <dbReference type="ChEBI" id="CHEBI:57783"/>
        <dbReference type="ChEBI" id="CHEBI:58349"/>
        <dbReference type="ChEBI" id="CHEBI:87848"/>
        <dbReference type="ChEBI" id="CHEBI:142236"/>
        <dbReference type="EC" id="2.3.1.292"/>
    </reaction>
</comment>
<dbReference type="SUPFAM" id="SSF51735">
    <property type="entry name" value="NAD(P)-binding Rossmann-fold domains"/>
    <property type="match status" value="2"/>
</dbReference>
<dbReference type="Gene3D" id="3.40.50.720">
    <property type="entry name" value="NAD(P)-binding Rossmann-like Domain"/>
    <property type="match status" value="1"/>
</dbReference>
<comment type="catalytic activity">
    <reaction evidence="13">
        <text>docosanoyl-[(phenol)carboxyphthiodiolenone synthase] + 2 (S)-methylmalonyl-CoA + 3 malonyl-CoA + 5 NADPH + 10 H(+) = C34-carboxyphthiodiolenone-[(phenol)carboxyphthiodiolenone synthase] + 5 CO2 + 5 NADP(+) + 5 CoA + 2 H2O</text>
        <dbReference type="Rhea" id="RHEA:57752"/>
        <dbReference type="Rhea" id="RHEA-COMP:14987"/>
        <dbReference type="Rhea" id="RHEA-COMP:14988"/>
        <dbReference type="ChEBI" id="CHEBI:15377"/>
        <dbReference type="ChEBI" id="CHEBI:15378"/>
        <dbReference type="ChEBI" id="CHEBI:16526"/>
        <dbReference type="ChEBI" id="CHEBI:57287"/>
        <dbReference type="ChEBI" id="CHEBI:57327"/>
        <dbReference type="ChEBI" id="CHEBI:57384"/>
        <dbReference type="ChEBI" id="CHEBI:57783"/>
        <dbReference type="ChEBI" id="CHEBI:58349"/>
        <dbReference type="ChEBI" id="CHEBI:142237"/>
        <dbReference type="ChEBI" id="CHEBI:142238"/>
        <dbReference type="EC" id="2.3.1.292"/>
    </reaction>
</comment>
<comment type="catalytic activity">
    <reaction evidence="11">
        <text>17-(4-hydroxyphenyl)heptadecanoyl-[(phenol)carboxyphthiodiolenone synthase] + 2 (S)-methylmalonyl-CoA + 3 malonyl-CoA + 5 NADPH + 10 H(+) = C35-(phenol)carboxyphthiodiolenone-[(phenol)carboxyphthiodiolenone synthase] + 5 CO2 + 5 NADP(+) + 5 CoA + 2 H2O</text>
        <dbReference type="Rhea" id="RHEA:57756"/>
        <dbReference type="Rhea" id="RHEA-COMP:14272"/>
        <dbReference type="Rhea" id="RHEA-COMP:14989"/>
        <dbReference type="ChEBI" id="CHEBI:15377"/>
        <dbReference type="ChEBI" id="CHEBI:15378"/>
        <dbReference type="ChEBI" id="CHEBI:16526"/>
        <dbReference type="ChEBI" id="CHEBI:57287"/>
        <dbReference type="ChEBI" id="CHEBI:57327"/>
        <dbReference type="ChEBI" id="CHEBI:57384"/>
        <dbReference type="ChEBI" id="CHEBI:57783"/>
        <dbReference type="ChEBI" id="CHEBI:58349"/>
        <dbReference type="ChEBI" id="CHEBI:133300"/>
        <dbReference type="ChEBI" id="CHEBI:142259"/>
        <dbReference type="EC" id="2.3.1.292"/>
    </reaction>
</comment>
<evidence type="ECO:0000256" key="17">
    <source>
        <dbReference type="ARBA" id="ARBA00073623"/>
    </source>
</evidence>
<dbReference type="EC" id="2.3.1.292" evidence="16"/>
<dbReference type="InterPro" id="IPR009081">
    <property type="entry name" value="PP-bd_ACP"/>
</dbReference>
<dbReference type="InterPro" id="IPR049490">
    <property type="entry name" value="C883_1060-like_KR_N"/>
</dbReference>
<evidence type="ECO:0000256" key="14">
    <source>
        <dbReference type="ARBA" id="ARBA00052745"/>
    </source>
</evidence>
<proteinExistence type="predicted"/>
<dbReference type="Gene3D" id="3.30.70.250">
    <property type="entry name" value="Malonyl-CoA ACP transacylase, ACP-binding"/>
    <property type="match status" value="1"/>
</dbReference>
<evidence type="ECO:0000256" key="8">
    <source>
        <dbReference type="ARBA" id="ARBA00023002"/>
    </source>
</evidence>
<evidence type="ECO:0000256" key="18">
    <source>
        <dbReference type="ARBA" id="ARBA00075053"/>
    </source>
</evidence>
<dbReference type="InterPro" id="IPR014031">
    <property type="entry name" value="Ketoacyl_synth_C"/>
</dbReference>
<dbReference type="PANTHER" id="PTHR43775">
    <property type="entry name" value="FATTY ACID SYNTHASE"/>
    <property type="match status" value="1"/>
</dbReference>
<comment type="cofactor">
    <cofactor evidence="1">
        <name>NADP(+)</name>
        <dbReference type="ChEBI" id="CHEBI:58349"/>
    </cofactor>
</comment>
<dbReference type="Pfam" id="PF08659">
    <property type="entry name" value="KR"/>
    <property type="match status" value="1"/>
</dbReference>
<keyword evidence="9" id="KW-0443">Lipid metabolism</keyword>
<dbReference type="Gene3D" id="3.30.70.3290">
    <property type="match status" value="1"/>
</dbReference>
<dbReference type="RefSeq" id="WP_198123807.1">
    <property type="nucleotide sequence ID" value="NZ_JAECZC010000007.1"/>
</dbReference>
<protein>
    <recommendedName>
        <fullName evidence="17">Phenolphthiocerol/phthiocerol polyketide synthase subunit E</fullName>
        <ecNumber evidence="16">2.3.1.292</ecNumber>
    </recommendedName>
    <alternativeName>
        <fullName evidence="19">(Phenol)carboxyphthiodiolenone synthase subunit E</fullName>
    </alternativeName>
    <alternativeName>
        <fullName evidence="20">Beta-ketoacyl-acyl-carrier-protein synthase I</fullName>
    </alternativeName>
    <alternativeName>
        <fullName evidence="18">Phthiocerol synthesis polyketide synthase type I PpsE</fullName>
    </alternativeName>
</protein>
<organism evidence="23 24">
    <name type="scientific">Amazonocrinis nigriterrae CENA67</name>
    <dbReference type="NCBI Taxonomy" id="2794033"/>
    <lineage>
        <taxon>Bacteria</taxon>
        <taxon>Bacillati</taxon>
        <taxon>Cyanobacteriota</taxon>
        <taxon>Cyanophyceae</taxon>
        <taxon>Nostocales</taxon>
        <taxon>Nostocaceae</taxon>
        <taxon>Amazonocrinis</taxon>
        <taxon>Amazonocrinis nigriterrae</taxon>
    </lineage>
</organism>
<dbReference type="Pfam" id="PF21394">
    <property type="entry name" value="Beta-ketacyl_N"/>
    <property type="match status" value="1"/>
</dbReference>
<evidence type="ECO:0000256" key="9">
    <source>
        <dbReference type="ARBA" id="ARBA00023098"/>
    </source>
</evidence>
<dbReference type="SUPFAM" id="SSF47336">
    <property type="entry name" value="ACP-like"/>
    <property type="match status" value="1"/>
</dbReference>
<dbReference type="SUPFAM" id="SSF55048">
    <property type="entry name" value="Probable ACP-binding domain of malonyl-CoA ACP transacylase"/>
    <property type="match status" value="1"/>
</dbReference>
<dbReference type="GO" id="GO:0034081">
    <property type="term" value="C:polyketide synthase complex"/>
    <property type="evidence" value="ECO:0007669"/>
    <property type="project" value="UniProtKB-ARBA"/>
</dbReference>
<evidence type="ECO:0000256" key="4">
    <source>
        <dbReference type="ARBA" id="ARBA00022553"/>
    </source>
</evidence>
<dbReference type="FunFam" id="3.40.366.10:FF:000002">
    <property type="entry name" value="Probable polyketide synthase 2"/>
    <property type="match status" value="1"/>
</dbReference>
<evidence type="ECO:0000256" key="16">
    <source>
        <dbReference type="ARBA" id="ARBA00066974"/>
    </source>
</evidence>
<evidence type="ECO:0000256" key="12">
    <source>
        <dbReference type="ARBA" id="ARBA00051971"/>
    </source>
</evidence>
<comment type="caution">
    <text evidence="23">The sequence shown here is derived from an EMBL/GenBank/DDBJ whole genome shotgun (WGS) entry which is preliminary data.</text>
</comment>
<dbReference type="InterPro" id="IPR016035">
    <property type="entry name" value="Acyl_Trfase/lysoPLipase"/>
</dbReference>
<dbReference type="PROSITE" id="PS00012">
    <property type="entry name" value="PHOSPHOPANTETHEINE"/>
    <property type="match status" value="1"/>
</dbReference>
<dbReference type="SUPFAM" id="SSF53901">
    <property type="entry name" value="Thiolase-like"/>
    <property type="match status" value="1"/>
</dbReference>
<dbReference type="InterPro" id="IPR016036">
    <property type="entry name" value="Malonyl_transacylase_ACP-bd"/>
</dbReference>
<evidence type="ECO:0000259" key="21">
    <source>
        <dbReference type="PROSITE" id="PS50075"/>
    </source>
</evidence>
<reference evidence="23 24" key="1">
    <citation type="journal article" date="2021" name="Int. J. Syst. Evol. Microbiol.">
        <title>Amazonocrinis nigriterrae gen. nov., sp. nov., Atlanticothrix silvestris gen. nov., sp. nov. and Dendronalium phyllosphericum gen. nov., sp. nov., nostocacean cyanobacteria from Brazilian environments.</title>
        <authorList>
            <person name="Alvarenga D.O."/>
            <person name="Andreote A.P.D."/>
            <person name="Branco L.H.Z."/>
            <person name="Delbaje E."/>
            <person name="Cruz R.B."/>
            <person name="Varani A.M."/>
            <person name="Fiore M.F."/>
        </authorList>
    </citation>
    <scope>NUCLEOTIDE SEQUENCE [LARGE SCALE GENOMIC DNA]</scope>
    <source>
        <strain evidence="23 24">CENA67</strain>
    </source>
</reference>
<dbReference type="Pfam" id="PF22621">
    <property type="entry name" value="CurL-like_PKS_C"/>
    <property type="match status" value="1"/>
</dbReference>
<feature type="domain" description="Carrier" evidence="21">
    <location>
        <begin position="1442"/>
        <end position="1518"/>
    </location>
</feature>
<dbReference type="Pfam" id="PF00698">
    <property type="entry name" value="Acyl_transf_1"/>
    <property type="match status" value="1"/>
</dbReference>
<dbReference type="InterPro" id="IPR014030">
    <property type="entry name" value="Ketoacyl_synth_N"/>
</dbReference>
<keyword evidence="24" id="KW-1185">Reference proteome</keyword>
<dbReference type="GO" id="GO:0006633">
    <property type="term" value="P:fatty acid biosynthetic process"/>
    <property type="evidence" value="ECO:0007669"/>
    <property type="project" value="InterPro"/>
</dbReference>
<dbReference type="InterPro" id="IPR020841">
    <property type="entry name" value="PKS_Beta-ketoAc_synthase_dom"/>
</dbReference>
<dbReference type="Gene3D" id="3.40.47.10">
    <property type="match status" value="1"/>
</dbReference>
<dbReference type="Pfam" id="PF00550">
    <property type="entry name" value="PP-binding"/>
    <property type="match status" value="1"/>
</dbReference>
<dbReference type="FunFam" id="1.10.1200.10:FF:000005">
    <property type="entry name" value="Nonribosomal peptide synthetase 1"/>
    <property type="match status" value="1"/>
</dbReference>
<comment type="cofactor">
    <cofactor evidence="2">
        <name>pantetheine 4'-phosphate</name>
        <dbReference type="ChEBI" id="CHEBI:47942"/>
    </cofactor>
</comment>
<dbReference type="CDD" id="cd00833">
    <property type="entry name" value="PKS"/>
    <property type="match status" value="1"/>
</dbReference>
<dbReference type="Proteomes" id="UP000632766">
    <property type="component" value="Unassembled WGS sequence"/>
</dbReference>
<dbReference type="Gene3D" id="1.10.1200.10">
    <property type="entry name" value="ACP-like"/>
    <property type="match status" value="1"/>
</dbReference>
<keyword evidence="6" id="KW-0276">Fatty acid metabolism</keyword>
<accession>A0A8J7L9S9</accession>
<dbReference type="PROSITE" id="PS00606">
    <property type="entry name" value="KS3_1"/>
    <property type="match status" value="1"/>
</dbReference>
<evidence type="ECO:0000256" key="11">
    <source>
        <dbReference type="ARBA" id="ARBA00050973"/>
    </source>
</evidence>
<keyword evidence="3" id="KW-0596">Phosphopantetheine</keyword>
<evidence type="ECO:0000313" key="23">
    <source>
        <dbReference type="EMBL" id="MBH8561816.1"/>
    </source>
</evidence>
<keyword evidence="4" id="KW-0597">Phosphoprotein</keyword>
<evidence type="ECO:0000256" key="2">
    <source>
        <dbReference type="ARBA" id="ARBA00001957"/>
    </source>
</evidence>
<dbReference type="InterPro" id="IPR014043">
    <property type="entry name" value="Acyl_transferase_dom"/>
</dbReference>
<dbReference type="InterPro" id="IPR018201">
    <property type="entry name" value="Ketoacyl_synth_AS"/>
</dbReference>
<dbReference type="EMBL" id="JAECZC010000007">
    <property type="protein sequence ID" value="MBH8561816.1"/>
    <property type="molecule type" value="Genomic_DNA"/>
</dbReference>
<evidence type="ECO:0000256" key="20">
    <source>
        <dbReference type="ARBA" id="ARBA00084020"/>
    </source>
</evidence>
<comment type="catalytic activity">
    <reaction evidence="12">
        <text>19-(4-hydroxyphenyl)nonadecanoyl-[(phenol)carboxyphthiodiolenone synthase] + 2 (S)-methylmalonyl-CoA + 3 malonyl-CoA + 5 NADPH + 10 H(+) = C37-(phenol)carboxyphthiodiolenone-[(phenol)carboxyphthiodiolenone synthase] + 5 CO2 + 5 NADP(+) + 5 CoA + 2 H2O</text>
        <dbReference type="Rhea" id="RHEA:57760"/>
        <dbReference type="Rhea" id="RHEA-COMP:14273"/>
        <dbReference type="Rhea" id="RHEA-COMP:14990"/>
        <dbReference type="ChEBI" id="CHEBI:15377"/>
        <dbReference type="ChEBI" id="CHEBI:15378"/>
        <dbReference type="ChEBI" id="CHEBI:16526"/>
        <dbReference type="ChEBI" id="CHEBI:57287"/>
        <dbReference type="ChEBI" id="CHEBI:57327"/>
        <dbReference type="ChEBI" id="CHEBI:57384"/>
        <dbReference type="ChEBI" id="CHEBI:57783"/>
        <dbReference type="ChEBI" id="CHEBI:58349"/>
        <dbReference type="ChEBI" id="CHEBI:133301"/>
        <dbReference type="ChEBI" id="CHEBI:142260"/>
        <dbReference type="EC" id="2.3.1.292"/>
    </reaction>
</comment>
<evidence type="ECO:0000256" key="10">
    <source>
        <dbReference type="ARBA" id="ARBA00023268"/>
    </source>
</evidence>
<dbReference type="Pfam" id="PF00109">
    <property type="entry name" value="ketoacyl-synt"/>
    <property type="match status" value="1"/>
</dbReference>
<evidence type="ECO:0000256" key="5">
    <source>
        <dbReference type="ARBA" id="ARBA00022679"/>
    </source>
</evidence>
<evidence type="ECO:0000256" key="19">
    <source>
        <dbReference type="ARBA" id="ARBA00078169"/>
    </source>
</evidence>
<keyword evidence="10" id="KW-0511">Multifunctional enzyme</keyword>
<comment type="function">
    <text evidence="15">Part of the PpsABCDE complex involved in the biosynthesis of the lipid core common to phthiocerols and phenolphthiocerols by successive additions of malonyl-CoA or methylmalonyl-CoA extender units. PpsA can accept as substrate the activated forms of either icosanoyl (C20), docosanoyl (C22) or lignoceroyl (C24) groups from FadD26, or a (4-hydroxyphenyl)-C17 or (4-hydroxyphenyl)-C19 fatty acyl from FadD29. PpsA initiates the biosynthesis and extends its substrate using a malonyl-CoA extender unit. The PpsB and PpsC proteins add the second and third malonyl-CoA extender units. PpsD adds an (R)-methylmalonyl unit and PpsE adds a second (R)-methylmalonyl unit. The incorporation of the methylmalonyl units results in formation of two branched methyl groups in the elongated product.</text>
</comment>
<dbReference type="InterPro" id="IPR036736">
    <property type="entry name" value="ACP-like_sf"/>
</dbReference>
<evidence type="ECO:0000259" key="22">
    <source>
        <dbReference type="PROSITE" id="PS52004"/>
    </source>
</evidence>
<keyword evidence="5" id="KW-0808">Transferase</keyword>
<evidence type="ECO:0000256" key="15">
    <source>
        <dbReference type="ARBA" id="ARBA00058455"/>
    </source>
</evidence>
<evidence type="ECO:0000256" key="7">
    <source>
        <dbReference type="ARBA" id="ARBA00022857"/>
    </source>
</evidence>
<dbReference type="Gene3D" id="3.40.366.10">
    <property type="entry name" value="Malonyl-Coenzyme A Acyl Carrier Protein, domain 2"/>
    <property type="match status" value="1"/>
</dbReference>
<dbReference type="CDD" id="cd08953">
    <property type="entry name" value="KR_2_SDR_x"/>
    <property type="match status" value="1"/>
</dbReference>
<dbReference type="SMART" id="SM00827">
    <property type="entry name" value="PKS_AT"/>
    <property type="match status" value="1"/>
</dbReference>
<evidence type="ECO:0000256" key="13">
    <source>
        <dbReference type="ARBA" id="ARBA00052119"/>
    </source>
</evidence>
<dbReference type="InterPro" id="IPR050091">
    <property type="entry name" value="PKS_NRPS_Biosynth_Enz"/>
</dbReference>
<evidence type="ECO:0000256" key="6">
    <source>
        <dbReference type="ARBA" id="ARBA00022832"/>
    </source>
</evidence>
<keyword evidence="7" id="KW-0521">NADP</keyword>
<dbReference type="GO" id="GO:0004312">
    <property type="term" value="F:fatty acid synthase activity"/>
    <property type="evidence" value="ECO:0007669"/>
    <property type="project" value="TreeGrafter"/>
</dbReference>
<dbReference type="GO" id="GO:0004315">
    <property type="term" value="F:3-oxoacyl-[acyl-carrier-protein] synthase activity"/>
    <property type="evidence" value="ECO:0007669"/>
    <property type="project" value="InterPro"/>
</dbReference>
<dbReference type="PROSITE" id="PS52004">
    <property type="entry name" value="KS3_2"/>
    <property type="match status" value="1"/>
</dbReference>
<dbReference type="FunFam" id="3.40.47.10:FF:000042">
    <property type="entry name" value="Polyketide synthase Pks13"/>
    <property type="match status" value="1"/>
</dbReference>
<feature type="domain" description="Ketosynthase family 3 (KS3)" evidence="22">
    <location>
        <begin position="10"/>
        <end position="438"/>
    </location>
</feature>
<evidence type="ECO:0000256" key="1">
    <source>
        <dbReference type="ARBA" id="ARBA00001937"/>
    </source>
</evidence>
<sequence>MNNYNTFNCLDEIAIIGMSGCFPGAKNIEEFWQNLRDGVESISFFTEEELVSSGININELNQPNYVKAKAILDDIDLFDAAFFEFSPKEAEITDPQHRLFLEHAWTALENAGYDSKTYTGQIGVYAGVGMDTYFLFHLYPNRELIEESIGKFRTLIGNRGDFLPTLVSYKLNLKGPSVNVQTACSTSLVAVHFACQSLLNGESDIALAGGVNITLPHKAGYRYQEGGILSPDGHCRAFDAKTQGTLTGNGVGIVVLKLLKNAIADGDYIHAVIKSSAINNDGSLKVGYTAPSVDGQAKVIAEALSISGVHPETISYIETHGTGTNLGDPIEIAALTKSFRTTTQKKNFCAIGSLKTNIGHLDAAAGIAGFIKTVLALKHKQIPPSLHFEKPNPQIDFANSPFYVNVQLSEWKTNGTPRRAGVSSFGIGGTNAHVILEEAPVFELGCRGAGEQGRGHQLLVLSAKTSTALETATTNLTNYLQQHPELNFADVAYTLSVGRRAFEYRQFVVAADIEDAIQALTTQDPQRIFTHHQQQQNLSVVFMFPGQGSQYINMGWELYQTQPIFRQQIDNCCEILKEYLAIDLRDILYPSTTKIQNQQQLIETKIAQPALFVIEYALAKLWMAWGVKPDAMIGHSIGEYVAACLAGVFTVEDALRIVATRGQLMQQLPSGKMLAIPLSESELQSLLNEQISLAASNAPSLCVVSGTESAIADLQQKLSSQGIDCRQLHTSHAFHSVMMNPIIPAFTAELRRIQLQPPTIAFVSNVTGTWITTEQATDPDYWAKHLTSCVRFADGIAQLQQQSGQIFLEVGPGRTLSTLLKQYSQLNEQQIILNCLRHPQEQHSDVTFSLNTLGQLWLAGVEINWSGFYSEQHLRVPLPTYPFERQRYWIEPQSPVSRVSQSQKQSNIAEWFYTPVWKQSVTVKPLAIEKLTQQKLSWLLFVDDCGLGSAIASSLQQLGHDVIIVTVAQQFGKVSDRTYCIHPQQRNDYDALLQELHLLNYPLDKIVHFWGVTQNHQITWEQSQAFGFNSLLFLAQALAEQGFTNALEIFVVTNNLHSVIGDEQLCPEKATVLGPCQVIGQEYFNITCRSIDIVLPTQQHLQQKLTEQLLDEFTTQTTDLIVAYRGHYRWVQNFEQVKLEAPTFQNIQLRQGGVYLITGGLGGIGLSLAEYLAQTVQAKIVLIGRSNLPEKDKWEQWLETHDQQNFISQRIKKVQALEKFGAEVLVKSADVTNQEQMQALKTQVIERFGAIHGVIHAAGIAGGGMIQIKTTQVAANVLAPKVQGTLVIDHIFQGEKLDFIVLCSALASIVGGFGQVDYCAANAFLDKFAQKNSHNTICINWCAWQEVGMFVNTAVLEELKERRQKHVQAIKPKQGIDAFNRILASSLSQVVISKYHLPTAIEQSYSKISLEHEFKKIQNQFSNANLSKSLHSRPKLKNDYVAPRNDVEKTIAKIWQNILGIEQIGVYDNFFELGGHSLLATQVISQIRKALIVELPLRELVSESPTIAHLAEVSTQLLMGKIAELSEEEVQRLLEI</sequence>
<dbReference type="SUPFAM" id="SSF52151">
    <property type="entry name" value="FabD/lysophospholipase-like"/>
    <property type="match status" value="1"/>
</dbReference>
<dbReference type="InterPro" id="IPR013968">
    <property type="entry name" value="PKS_KR"/>
</dbReference>
<dbReference type="InterPro" id="IPR016039">
    <property type="entry name" value="Thiolase-like"/>
</dbReference>
<dbReference type="SMART" id="SM00822">
    <property type="entry name" value="PKS_KR"/>
    <property type="match status" value="1"/>
</dbReference>
<dbReference type="InterPro" id="IPR057326">
    <property type="entry name" value="KR_dom"/>
</dbReference>
<dbReference type="PANTHER" id="PTHR43775:SF51">
    <property type="entry name" value="INACTIVE PHENOLPHTHIOCEROL SYNTHESIS POLYKETIDE SYNTHASE TYPE I PKS1-RELATED"/>
    <property type="match status" value="1"/>
</dbReference>
<dbReference type="InterPro" id="IPR036291">
    <property type="entry name" value="NAD(P)-bd_dom_sf"/>
</dbReference>
<name>A0A8J7L9S9_9NOST</name>